<feature type="active site" evidence="2">
    <location>
        <position position="20"/>
    </location>
</feature>
<feature type="active site" description="Proton acceptor" evidence="2">
    <location>
        <position position="68"/>
    </location>
</feature>
<feature type="binding site" evidence="2">
    <location>
        <position position="33"/>
    </location>
    <ligand>
        <name>substrate</name>
    </ligand>
</feature>
<organism evidence="3 4">
    <name type="scientific">Candidatus Danuiimicrobium aquiferis</name>
    <dbReference type="NCBI Taxonomy" id="1801832"/>
    <lineage>
        <taxon>Bacteria</taxon>
        <taxon>Pseudomonadati</taxon>
        <taxon>Candidatus Omnitrophota</taxon>
        <taxon>Candidatus Danuiimicrobium</taxon>
    </lineage>
</organism>
<dbReference type="InterPro" id="IPR001441">
    <property type="entry name" value="UPP_synth-like"/>
</dbReference>
<evidence type="ECO:0000256" key="1">
    <source>
        <dbReference type="ARBA" id="ARBA00022679"/>
    </source>
</evidence>
<feature type="binding site" evidence="2">
    <location>
        <position position="71"/>
    </location>
    <ligand>
        <name>substrate</name>
    </ligand>
</feature>
<dbReference type="Gene3D" id="3.40.1180.10">
    <property type="entry name" value="Decaprenyl diphosphate synthase-like"/>
    <property type="match status" value="1"/>
</dbReference>
<dbReference type="GO" id="GO:0045547">
    <property type="term" value="F:ditrans,polycis-polyprenyl diphosphate synthase [(2E,6E)-farnesyl diphosphate specific] activity"/>
    <property type="evidence" value="ECO:0007669"/>
    <property type="project" value="TreeGrafter"/>
</dbReference>
<dbReference type="Pfam" id="PF01255">
    <property type="entry name" value="Prenyltransf"/>
    <property type="match status" value="1"/>
</dbReference>
<comment type="caution">
    <text evidence="3">The sequence shown here is derived from an EMBL/GenBank/DDBJ whole genome shotgun (WGS) entry which is preliminary data.</text>
</comment>
<proteinExistence type="inferred from homology"/>
<feature type="binding site" evidence="2">
    <location>
        <position position="20"/>
    </location>
    <ligand>
        <name>Mg(2+)</name>
        <dbReference type="ChEBI" id="CHEBI:18420"/>
    </ligand>
</feature>
<feature type="binding site" evidence="2">
    <location>
        <position position="188"/>
    </location>
    <ligand>
        <name>substrate</name>
    </ligand>
</feature>
<dbReference type="GO" id="GO:0016094">
    <property type="term" value="P:polyprenol biosynthetic process"/>
    <property type="evidence" value="ECO:0007669"/>
    <property type="project" value="TreeGrafter"/>
</dbReference>
<dbReference type="EC" id="2.5.1.-" evidence="2"/>
<dbReference type="EMBL" id="MHFR01000037">
    <property type="protein sequence ID" value="OGW98059.1"/>
    <property type="molecule type" value="Genomic_DNA"/>
</dbReference>
<feature type="binding site" evidence="2">
    <location>
        <begin position="65"/>
        <end position="67"/>
    </location>
    <ligand>
        <name>substrate</name>
    </ligand>
</feature>
<comment type="subunit">
    <text evidence="2">Homodimer.</text>
</comment>
<evidence type="ECO:0000313" key="3">
    <source>
        <dbReference type="EMBL" id="OGW98059.1"/>
    </source>
</evidence>
<keyword evidence="1 2" id="KW-0808">Transferase</keyword>
<feature type="binding site" evidence="2">
    <location>
        <position position="37"/>
    </location>
    <ligand>
        <name>substrate</name>
    </ligand>
</feature>
<comment type="cofactor">
    <cofactor evidence="2">
        <name>Mg(2+)</name>
        <dbReference type="ChEBI" id="CHEBI:18420"/>
    </cofactor>
    <text evidence="2">Binds 2 magnesium ions per subunit.</text>
</comment>
<comment type="similarity">
    <text evidence="2">Belongs to the UPP synthase family.</text>
</comment>
<dbReference type="NCBIfam" id="NF011405">
    <property type="entry name" value="PRK14830.1"/>
    <property type="match status" value="1"/>
</dbReference>
<reference evidence="3 4" key="1">
    <citation type="journal article" date="2016" name="Nat. Commun.">
        <title>Thousands of microbial genomes shed light on interconnected biogeochemical processes in an aquifer system.</title>
        <authorList>
            <person name="Anantharaman K."/>
            <person name="Brown C.T."/>
            <person name="Hug L.A."/>
            <person name="Sharon I."/>
            <person name="Castelle C.J."/>
            <person name="Probst A.J."/>
            <person name="Thomas B.C."/>
            <person name="Singh A."/>
            <person name="Wilkins M.J."/>
            <person name="Karaoz U."/>
            <person name="Brodie E.L."/>
            <person name="Williams K.H."/>
            <person name="Hubbard S.S."/>
            <person name="Banfield J.F."/>
        </authorList>
    </citation>
    <scope>NUCLEOTIDE SEQUENCE [LARGE SCALE GENOMIC DNA]</scope>
</reference>
<dbReference type="PROSITE" id="PS01066">
    <property type="entry name" value="UPP_SYNTHASE"/>
    <property type="match status" value="1"/>
</dbReference>
<dbReference type="HAMAP" id="MF_01139">
    <property type="entry name" value="ISPT"/>
    <property type="match status" value="1"/>
</dbReference>
<feature type="binding site" evidence="2">
    <location>
        <position position="69"/>
    </location>
    <ligand>
        <name>substrate</name>
    </ligand>
</feature>
<name>A0A1G1KZK4_9BACT</name>
<feature type="binding site" evidence="2">
    <location>
        <position position="207"/>
    </location>
    <ligand>
        <name>Mg(2+)</name>
        <dbReference type="ChEBI" id="CHEBI:18420"/>
    </ligand>
</feature>
<comment type="function">
    <text evidence="2">Catalyzes the condensation of isopentenyl diphosphate (IPP) with allylic pyrophosphates generating different type of terpenoids.</text>
</comment>
<gene>
    <name evidence="3" type="ORF">A3G33_07450</name>
</gene>
<dbReference type="GO" id="GO:0000287">
    <property type="term" value="F:magnesium ion binding"/>
    <property type="evidence" value="ECO:0007669"/>
    <property type="project" value="UniProtKB-UniRule"/>
</dbReference>
<dbReference type="Proteomes" id="UP000178187">
    <property type="component" value="Unassembled WGS sequence"/>
</dbReference>
<keyword evidence="2" id="KW-0460">Magnesium</keyword>
<feature type="binding site" evidence="2">
    <location>
        <begin position="21"/>
        <end position="24"/>
    </location>
    <ligand>
        <name>substrate</name>
    </ligand>
</feature>
<sequence>MGNDREILNEIPKHVAIIMDGNGRWAKQRGMPRIMGHQKGVDTIREIVRTASDQGVRYLTLYAFSKENWNRPKDEVGFLMNLLSQYLDLEIKELRKNRVRFNVIGRIEDLPGQIQEKIRKTVEDTKNEPGLLLTLALSYSSRVEMIDAIKKLCEKVVRNELNYSEINEDCVSRALYTANLPDPDLLIRTSGEMRVSNFLLWQISYAEIYVSPKFWPDFTKEDFLEALKDYQRRERRFGRTERCKSV</sequence>
<feature type="binding site" evidence="2">
    <location>
        <position position="25"/>
    </location>
    <ligand>
        <name>substrate</name>
    </ligand>
</feature>
<dbReference type="InterPro" id="IPR018520">
    <property type="entry name" value="UPP_synth-like_CS"/>
</dbReference>
<feature type="binding site" evidence="2">
    <location>
        <begin position="194"/>
        <end position="196"/>
    </location>
    <ligand>
        <name>substrate</name>
    </ligand>
</feature>
<protein>
    <recommendedName>
        <fullName evidence="2">Isoprenyl transferase</fullName>
        <ecNumber evidence="2">2.5.1.-</ecNumber>
    </recommendedName>
</protein>
<dbReference type="NCBIfam" id="TIGR00055">
    <property type="entry name" value="uppS"/>
    <property type="match status" value="1"/>
</dbReference>
<dbReference type="PANTHER" id="PTHR10291">
    <property type="entry name" value="DEHYDRODOLICHYL DIPHOSPHATE SYNTHASE FAMILY MEMBER"/>
    <property type="match status" value="1"/>
</dbReference>
<dbReference type="AlphaFoldDB" id="A0A1G1KZK4"/>
<evidence type="ECO:0000256" key="2">
    <source>
        <dbReference type="HAMAP-Rule" id="MF_01139"/>
    </source>
</evidence>
<dbReference type="CDD" id="cd00475">
    <property type="entry name" value="Cis_IPPS"/>
    <property type="match status" value="1"/>
</dbReference>
<dbReference type="FunFam" id="3.40.1180.10:FF:000001">
    <property type="entry name" value="(2E,6E)-farnesyl-diphosphate-specific ditrans,polycis-undecaprenyl-diphosphate synthase"/>
    <property type="match status" value="1"/>
</dbReference>
<evidence type="ECO:0000313" key="4">
    <source>
        <dbReference type="Proteomes" id="UP000178187"/>
    </source>
</evidence>
<keyword evidence="2" id="KW-0479">Metal-binding</keyword>
<dbReference type="PANTHER" id="PTHR10291:SF0">
    <property type="entry name" value="DEHYDRODOLICHYL DIPHOSPHATE SYNTHASE 2"/>
    <property type="match status" value="1"/>
</dbReference>
<dbReference type="InterPro" id="IPR036424">
    <property type="entry name" value="UPP_synth-like_sf"/>
</dbReference>
<dbReference type="SUPFAM" id="SSF64005">
    <property type="entry name" value="Undecaprenyl diphosphate synthase"/>
    <property type="match status" value="1"/>
</dbReference>
<accession>A0A1G1KZK4</accession>